<evidence type="ECO:0000313" key="9">
    <source>
        <dbReference type="EMBL" id="KAI6649662.1"/>
    </source>
</evidence>
<name>A0AAV7JLI4_9METZ</name>
<dbReference type="PIRSF" id="PIRSF016013">
    <property type="entry name" value="AtER_Rer1p"/>
    <property type="match status" value="1"/>
</dbReference>
<dbReference type="PANTHER" id="PTHR10743:SF0">
    <property type="entry name" value="PROTEIN RER1"/>
    <property type="match status" value="1"/>
</dbReference>
<feature type="transmembrane region" description="Helical" evidence="8">
    <location>
        <begin position="130"/>
        <end position="150"/>
    </location>
</feature>
<dbReference type="GO" id="GO:0006621">
    <property type="term" value="P:protein retention in ER lumen"/>
    <property type="evidence" value="ECO:0007669"/>
    <property type="project" value="TreeGrafter"/>
</dbReference>
<proteinExistence type="inferred from homology"/>
<feature type="transmembrane region" description="Helical" evidence="8">
    <location>
        <begin position="45"/>
        <end position="64"/>
    </location>
</feature>
<feature type="transmembrane region" description="Helical" evidence="8">
    <location>
        <begin position="70"/>
        <end position="88"/>
    </location>
</feature>
<sequence>MNTISLDDDREGPQDTGPSSLVPSRITSLYRRYQHTLDSTVPHRLLRWCSLIVITTIYALRILYIQGWHIVSYALAIYLLNLFILFLSPKIDPGMDEWDLEDEWGESEAPQLPITSNQEFRPFIRRLPEFKFWLSSIKAFLIAFICTFFSIFNIPVFWPILVIYFIILFALTMKRQIRHMIRYRYLPFTHGKAVYKGKEEKRAATN</sequence>
<dbReference type="EMBL" id="JAKMXF010000319">
    <property type="protein sequence ID" value="KAI6649662.1"/>
    <property type="molecule type" value="Genomic_DNA"/>
</dbReference>
<dbReference type="GO" id="GO:0005783">
    <property type="term" value="C:endoplasmic reticulum"/>
    <property type="evidence" value="ECO:0007669"/>
    <property type="project" value="GOC"/>
</dbReference>
<keyword evidence="3 8" id="KW-0812">Transmembrane</keyword>
<dbReference type="Pfam" id="PF03248">
    <property type="entry name" value="Rer1"/>
    <property type="match status" value="1"/>
</dbReference>
<organism evidence="9 10">
    <name type="scientific">Oopsacas minuta</name>
    <dbReference type="NCBI Taxonomy" id="111878"/>
    <lineage>
        <taxon>Eukaryota</taxon>
        <taxon>Metazoa</taxon>
        <taxon>Porifera</taxon>
        <taxon>Hexactinellida</taxon>
        <taxon>Hexasterophora</taxon>
        <taxon>Lyssacinosida</taxon>
        <taxon>Leucopsacidae</taxon>
        <taxon>Oopsacas</taxon>
    </lineage>
</organism>
<comment type="caution">
    <text evidence="9">The sequence shown here is derived from an EMBL/GenBank/DDBJ whole genome shotgun (WGS) entry which is preliminary data.</text>
</comment>
<evidence type="ECO:0000256" key="3">
    <source>
        <dbReference type="ARBA" id="ARBA00022692"/>
    </source>
</evidence>
<dbReference type="Proteomes" id="UP001165289">
    <property type="component" value="Unassembled WGS sequence"/>
</dbReference>
<dbReference type="InterPro" id="IPR004932">
    <property type="entry name" value="Rer1"/>
</dbReference>
<accession>A0AAV7JLI4</accession>
<dbReference type="PANTHER" id="PTHR10743">
    <property type="entry name" value="PROTEIN RER1"/>
    <property type="match status" value="1"/>
</dbReference>
<feature type="region of interest" description="Disordered" evidence="7">
    <location>
        <begin position="1"/>
        <end position="20"/>
    </location>
</feature>
<feature type="compositionally biased region" description="Acidic residues" evidence="7">
    <location>
        <begin position="1"/>
        <end position="10"/>
    </location>
</feature>
<reference evidence="9 10" key="1">
    <citation type="journal article" date="2023" name="BMC Biol.">
        <title>The compact genome of the sponge Oopsacas minuta (Hexactinellida) is lacking key metazoan core genes.</title>
        <authorList>
            <person name="Santini S."/>
            <person name="Schenkelaars Q."/>
            <person name="Jourda C."/>
            <person name="Duchesne M."/>
            <person name="Belahbib H."/>
            <person name="Rocher C."/>
            <person name="Selva M."/>
            <person name="Riesgo A."/>
            <person name="Vervoort M."/>
            <person name="Leys S.P."/>
            <person name="Kodjabachian L."/>
            <person name="Le Bivic A."/>
            <person name="Borchiellini C."/>
            <person name="Claverie J.M."/>
            <person name="Renard E."/>
        </authorList>
    </citation>
    <scope>NUCLEOTIDE SEQUENCE [LARGE SCALE GENOMIC DNA]</scope>
    <source>
        <strain evidence="9">SPO-2</strain>
    </source>
</reference>
<keyword evidence="4 8" id="KW-1133">Transmembrane helix</keyword>
<comment type="subcellular location">
    <subcellularLocation>
        <location evidence="1">Membrane</location>
        <topology evidence="1">Multi-pass membrane protein</topology>
    </subcellularLocation>
</comment>
<evidence type="ECO:0000256" key="2">
    <source>
        <dbReference type="ARBA" id="ARBA00006070"/>
    </source>
</evidence>
<dbReference type="GO" id="GO:0000139">
    <property type="term" value="C:Golgi membrane"/>
    <property type="evidence" value="ECO:0007669"/>
    <property type="project" value="TreeGrafter"/>
</dbReference>
<evidence type="ECO:0000256" key="7">
    <source>
        <dbReference type="SAM" id="MobiDB-lite"/>
    </source>
</evidence>
<dbReference type="GO" id="GO:0006890">
    <property type="term" value="P:retrograde vesicle-mediated transport, Golgi to endoplasmic reticulum"/>
    <property type="evidence" value="ECO:0007669"/>
    <property type="project" value="TreeGrafter"/>
</dbReference>
<evidence type="ECO:0000313" key="10">
    <source>
        <dbReference type="Proteomes" id="UP001165289"/>
    </source>
</evidence>
<evidence type="ECO:0000256" key="6">
    <source>
        <dbReference type="PIRNR" id="PIRNR016013"/>
    </source>
</evidence>
<feature type="transmembrane region" description="Helical" evidence="8">
    <location>
        <begin position="156"/>
        <end position="173"/>
    </location>
</feature>
<protein>
    <recommendedName>
        <fullName evidence="6">Protein RER1</fullName>
    </recommendedName>
</protein>
<keyword evidence="10" id="KW-1185">Reference proteome</keyword>
<comment type="function">
    <text evidence="6">Involved in the retrieval of endoplasmic reticulum membrane proteins from the early Golgi compartment.</text>
</comment>
<evidence type="ECO:0000256" key="4">
    <source>
        <dbReference type="ARBA" id="ARBA00022989"/>
    </source>
</evidence>
<evidence type="ECO:0000256" key="1">
    <source>
        <dbReference type="ARBA" id="ARBA00004141"/>
    </source>
</evidence>
<gene>
    <name evidence="9" type="ORF">LOD99_6666</name>
</gene>
<evidence type="ECO:0000256" key="8">
    <source>
        <dbReference type="SAM" id="Phobius"/>
    </source>
</evidence>
<evidence type="ECO:0000256" key="5">
    <source>
        <dbReference type="ARBA" id="ARBA00023136"/>
    </source>
</evidence>
<dbReference type="AlphaFoldDB" id="A0AAV7JLI4"/>
<keyword evidence="5 6" id="KW-0472">Membrane</keyword>
<comment type="similarity">
    <text evidence="2 6">Belongs to the RER1 family.</text>
</comment>